<proteinExistence type="predicted"/>
<organism evidence="1 2">
    <name type="scientific">Candidatus Gottesmanbacteria bacterium RIFCSPLOWO2_01_FULL_39_12b</name>
    <dbReference type="NCBI Taxonomy" id="1798388"/>
    <lineage>
        <taxon>Bacteria</taxon>
        <taxon>Candidatus Gottesmaniibacteriota</taxon>
    </lineage>
</organism>
<dbReference type="AlphaFoldDB" id="A0A1F6APX2"/>
<reference evidence="1 2" key="1">
    <citation type="journal article" date="2016" name="Nat. Commun.">
        <title>Thousands of microbial genomes shed light on interconnected biogeochemical processes in an aquifer system.</title>
        <authorList>
            <person name="Anantharaman K."/>
            <person name="Brown C.T."/>
            <person name="Hug L.A."/>
            <person name="Sharon I."/>
            <person name="Castelle C.J."/>
            <person name="Probst A.J."/>
            <person name="Thomas B.C."/>
            <person name="Singh A."/>
            <person name="Wilkins M.J."/>
            <person name="Karaoz U."/>
            <person name="Brodie E.L."/>
            <person name="Williams K.H."/>
            <person name="Hubbard S.S."/>
            <person name="Banfield J.F."/>
        </authorList>
    </citation>
    <scope>NUCLEOTIDE SEQUENCE [LARGE SCALE GENOMIC DNA]</scope>
</reference>
<gene>
    <name evidence="1" type="ORF">A2960_01085</name>
</gene>
<evidence type="ECO:0000313" key="1">
    <source>
        <dbReference type="EMBL" id="OGG26749.1"/>
    </source>
</evidence>
<dbReference type="Proteomes" id="UP000176609">
    <property type="component" value="Unassembled WGS sequence"/>
</dbReference>
<sequence>MKKKILLFSIVLIIVSIFFAVWKVGFSSVPQVIEEIPTPTDALPTVSSEIAVDLASKSGNKAVVLKINGISSDINSIEYELIYITGSGLSRGVVGKIALKGEKEIIRDDIVLGTCSSGKCVYDTGVDSVDLTLKFHSASGISVYQKKYSL</sequence>
<name>A0A1F6APX2_9BACT</name>
<protein>
    <submittedName>
        <fullName evidence="1">Uncharacterized protein</fullName>
    </submittedName>
</protein>
<dbReference type="EMBL" id="MFJR01000007">
    <property type="protein sequence ID" value="OGG26749.1"/>
    <property type="molecule type" value="Genomic_DNA"/>
</dbReference>
<evidence type="ECO:0000313" key="2">
    <source>
        <dbReference type="Proteomes" id="UP000176609"/>
    </source>
</evidence>
<accession>A0A1F6APX2</accession>
<comment type="caution">
    <text evidence="1">The sequence shown here is derived from an EMBL/GenBank/DDBJ whole genome shotgun (WGS) entry which is preliminary data.</text>
</comment>